<keyword evidence="1" id="KW-1133">Transmembrane helix</keyword>
<evidence type="ECO:0000259" key="2">
    <source>
        <dbReference type="Pfam" id="PF10785"/>
    </source>
</evidence>
<name>A0A1D2VPJ4_9ASCO</name>
<feature type="domain" description="NADH-ubiquinone oxidoreductase 21kDa subunit N-terminal" evidence="2">
    <location>
        <begin position="9"/>
        <end position="95"/>
    </location>
</feature>
<sequence>MSELQASREHPLIDSDPSFRRVVTYMRPSDYGVWAAATAAFPAIFILMEKLEPANGVRFTKPSGSFLRISTFLGFGCGFLFAYSLSTNRFWGITENSREMAFYQTEVKNNIKLGLPPQGKTELSPWMKDVAVRNSTNSQLGLHIAPIFNFTNHGLGRYAEVKLDDDEK</sequence>
<dbReference type="PANTHER" id="PTHR34062:SF1">
    <property type="entry name" value="NADH-UBIQUINONE OXIDOREDUCTASE 21KDA SUBUNIT N-TERMINAL DOMAIN-CONTAINING PROTEIN"/>
    <property type="match status" value="1"/>
</dbReference>
<keyword evidence="1" id="KW-0812">Transmembrane</keyword>
<feature type="domain" description="NADH-ubiquinone oxidoreductase 21kDa subunit C-terminal fungi" evidence="3">
    <location>
        <begin position="105"/>
        <end position="154"/>
    </location>
</feature>
<feature type="transmembrane region" description="Helical" evidence="1">
    <location>
        <begin position="69"/>
        <end position="86"/>
    </location>
</feature>
<evidence type="ECO:0000313" key="4">
    <source>
        <dbReference type="EMBL" id="ODV63542.1"/>
    </source>
</evidence>
<dbReference type="Pfam" id="PF10785">
    <property type="entry name" value="NADH-u_ox-rdase"/>
    <property type="match status" value="1"/>
</dbReference>
<evidence type="ECO:0000259" key="3">
    <source>
        <dbReference type="Pfam" id="PF12853"/>
    </source>
</evidence>
<gene>
    <name evidence="4" type="ORF">ASCRUDRAFT_67634</name>
</gene>
<dbReference type="Proteomes" id="UP000095038">
    <property type="component" value="Unassembled WGS sequence"/>
</dbReference>
<dbReference type="InterPro" id="IPR024549">
    <property type="entry name" value="NADH-UbQ_OxRdtase_su21_C_fun"/>
</dbReference>
<keyword evidence="1" id="KW-0472">Membrane</keyword>
<dbReference type="AlphaFoldDB" id="A0A1D2VPJ4"/>
<dbReference type="STRING" id="1344418.A0A1D2VPJ4"/>
<proteinExistence type="predicted"/>
<keyword evidence="5" id="KW-1185">Reference proteome</keyword>
<evidence type="ECO:0000313" key="5">
    <source>
        <dbReference type="Proteomes" id="UP000095038"/>
    </source>
</evidence>
<feature type="transmembrane region" description="Helical" evidence="1">
    <location>
        <begin position="31"/>
        <end position="48"/>
    </location>
</feature>
<dbReference type="PANTHER" id="PTHR34062">
    <property type="entry name" value="OXIDOREDUCTASE 21 KDA SUBUNIT, PUTATIVE (AFU_ORTHOLOGUE AFUA_4G04750)-RELATED"/>
    <property type="match status" value="1"/>
</dbReference>
<evidence type="ECO:0000256" key="1">
    <source>
        <dbReference type="SAM" id="Phobius"/>
    </source>
</evidence>
<dbReference type="InParanoid" id="A0A1D2VPJ4"/>
<dbReference type="EMBL" id="KV454475">
    <property type="protein sequence ID" value="ODV63542.1"/>
    <property type="molecule type" value="Genomic_DNA"/>
</dbReference>
<accession>A0A1D2VPJ4</accession>
<dbReference type="OrthoDB" id="196140at2759"/>
<dbReference type="InterPro" id="IPR053229">
    <property type="entry name" value="NADH-Q_oxidrdct_subunit"/>
</dbReference>
<reference evidence="5" key="1">
    <citation type="submission" date="2016-05" db="EMBL/GenBank/DDBJ databases">
        <title>Comparative genomics of biotechnologically important yeasts.</title>
        <authorList>
            <consortium name="DOE Joint Genome Institute"/>
            <person name="Riley R."/>
            <person name="Haridas S."/>
            <person name="Wolfe K.H."/>
            <person name="Lopes M.R."/>
            <person name="Hittinger C.T."/>
            <person name="Goker M."/>
            <person name="Salamov A."/>
            <person name="Wisecaver J."/>
            <person name="Long T.M."/>
            <person name="Aerts A.L."/>
            <person name="Barry K."/>
            <person name="Choi C."/>
            <person name="Clum A."/>
            <person name="Coughlan A.Y."/>
            <person name="Deshpande S."/>
            <person name="Douglass A.P."/>
            <person name="Hanson S.J."/>
            <person name="Klenk H.-P."/>
            <person name="Labutti K."/>
            <person name="Lapidus A."/>
            <person name="Lindquist E."/>
            <person name="Lipzen A."/>
            <person name="Meier-Kolthoff J.P."/>
            <person name="Ohm R.A."/>
            <person name="Otillar R.P."/>
            <person name="Pangilinan J."/>
            <person name="Peng Y."/>
            <person name="Rokas A."/>
            <person name="Rosa C.A."/>
            <person name="Scheuner C."/>
            <person name="Sibirny A.A."/>
            <person name="Slot J.C."/>
            <person name="Stielow J.B."/>
            <person name="Sun H."/>
            <person name="Kurtzman C.P."/>
            <person name="Blackwell M."/>
            <person name="Grigoriev I.V."/>
            <person name="Jeffries T.W."/>
        </authorList>
    </citation>
    <scope>NUCLEOTIDE SEQUENCE [LARGE SCALE GENOMIC DNA]</scope>
    <source>
        <strain evidence="5">DSM 1968</strain>
    </source>
</reference>
<organism evidence="4 5">
    <name type="scientific">Ascoidea rubescens DSM 1968</name>
    <dbReference type="NCBI Taxonomy" id="1344418"/>
    <lineage>
        <taxon>Eukaryota</taxon>
        <taxon>Fungi</taxon>
        <taxon>Dikarya</taxon>
        <taxon>Ascomycota</taxon>
        <taxon>Saccharomycotina</taxon>
        <taxon>Saccharomycetes</taxon>
        <taxon>Ascoideaceae</taxon>
        <taxon>Ascoidea</taxon>
    </lineage>
</organism>
<dbReference type="RefSeq" id="XP_020049849.1">
    <property type="nucleotide sequence ID" value="XM_020191414.1"/>
</dbReference>
<protein>
    <submittedName>
        <fullName evidence="4">Uncharacterized protein</fullName>
    </submittedName>
</protein>
<dbReference type="Pfam" id="PF12853">
    <property type="entry name" value="NADH_u_ox_C"/>
    <property type="match status" value="1"/>
</dbReference>
<dbReference type="InterPro" id="IPR019721">
    <property type="entry name" value="NADH-UbQ_OxRdtase_su21_N"/>
</dbReference>
<dbReference type="GeneID" id="30965050"/>